<organism evidence="4 5">
    <name type="scientific">Crocosphaera subtropica (strain ATCC 51142 / BH68)</name>
    <name type="common">Cyanothece sp. (strain ATCC 51142)</name>
    <dbReference type="NCBI Taxonomy" id="43989"/>
    <lineage>
        <taxon>Bacteria</taxon>
        <taxon>Bacillati</taxon>
        <taxon>Cyanobacteriota</taxon>
        <taxon>Cyanophyceae</taxon>
        <taxon>Oscillatoriophycideae</taxon>
        <taxon>Chroococcales</taxon>
        <taxon>Aphanothecaceae</taxon>
        <taxon>Crocosphaera</taxon>
        <taxon>Crocosphaera subtropica</taxon>
    </lineage>
</organism>
<feature type="compositionally biased region" description="Polar residues" evidence="2">
    <location>
        <begin position="475"/>
        <end position="485"/>
    </location>
</feature>
<dbReference type="AlphaFoldDB" id="B1X1X9"/>
<dbReference type="eggNOG" id="COG3170">
    <property type="taxonomic scope" value="Bacteria"/>
</dbReference>
<evidence type="ECO:0000313" key="5">
    <source>
        <dbReference type="Proteomes" id="UP000001203"/>
    </source>
</evidence>
<dbReference type="HOGENOM" id="CLU_426362_0_0_3"/>
<feature type="domain" description="Telomere resolvase ResT/TelK catalytic" evidence="3">
    <location>
        <begin position="121"/>
        <end position="289"/>
    </location>
</feature>
<feature type="coiled-coil region" evidence="1">
    <location>
        <begin position="394"/>
        <end position="458"/>
    </location>
</feature>
<evidence type="ECO:0000256" key="2">
    <source>
        <dbReference type="SAM" id="MobiDB-lite"/>
    </source>
</evidence>
<gene>
    <name evidence="4" type="ordered locus">cce_4792</name>
</gene>
<dbReference type="InterPro" id="IPR038280">
    <property type="entry name" value="ResT/TelK_cat_sf"/>
</dbReference>
<feature type="compositionally biased region" description="Low complexity" evidence="2">
    <location>
        <begin position="460"/>
        <end position="474"/>
    </location>
</feature>
<evidence type="ECO:0000256" key="1">
    <source>
        <dbReference type="SAM" id="Coils"/>
    </source>
</evidence>
<keyword evidence="1" id="KW-0175">Coiled coil</keyword>
<dbReference type="Pfam" id="PF16684">
    <property type="entry name" value="ResT-TelK_cat"/>
    <property type="match status" value="1"/>
</dbReference>
<dbReference type="OrthoDB" id="415530at2"/>
<feature type="region of interest" description="Disordered" evidence="2">
    <location>
        <begin position="458"/>
        <end position="497"/>
    </location>
</feature>
<dbReference type="KEGG" id="cyt:cce_4792"/>
<feature type="compositionally biased region" description="Basic and acidic residues" evidence="2">
    <location>
        <begin position="486"/>
        <end position="497"/>
    </location>
</feature>
<evidence type="ECO:0000313" key="4">
    <source>
        <dbReference type="EMBL" id="ACB54140.1"/>
    </source>
</evidence>
<feature type="compositionally biased region" description="Basic residues" evidence="2">
    <location>
        <begin position="567"/>
        <end position="580"/>
    </location>
</feature>
<sequence length="591" mass="67234">MNKNPLEEAKTLWLRTFLEEHLPLVENLTSDTPNWEAIASDFAEQLNQTLCDRQLITPNQQKNPRAQVANALRCLNPNHPAISYPYTLLSPDTYTQLNLEQNKKTDQRQTKFFFGADAIALVDKATSLLHRDDPNEVAAGLAVLIGRRISEILISEFQPCTDYSVWFSEPVKKSGNIPPFEIPTLIEADTVLSAIARLRNAWNINDIKANATSDRQLKQMINKRYEGVPKAVRRHFSDLIPGREVDNDSGEKLYTHVFRSVYAEIATYFYKPSTVPDHRFKAEIQGHFTLTAQGKVRSYTSRPHYDDYLIGDRTPNQEGIKLSLPNISILSVFDDKINETIKDHKGGEQVTKTENAESIDIKGMIEVLQEQYRIATLANEDKYKAIIAGKDALLEEKDVHLAFLEDELKAVRQSPNHQQTSQNNQGLHDEIDRLNGIIESLEQERDEALEKLSQLQNILNPGSSSPQPVQSSNSKTSQSDKQNVQTDKDEGLRAVVRRKEMPDKVDIIDKAIAAIQRYNDEPSRTEQEKWYMSNPAVSELIRDSGYTVSSQVLQARLREKGDELTKHHEKHGLGSRHNRKHDQPISQFIQI</sequence>
<dbReference type="STRING" id="43989.cce_4792"/>
<accession>B1X1X9</accession>
<feature type="region of interest" description="Disordered" evidence="2">
    <location>
        <begin position="562"/>
        <end position="591"/>
    </location>
</feature>
<keyword evidence="5" id="KW-1185">Reference proteome</keyword>
<dbReference type="InterPro" id="IPR032047">
    <property type="entry name" value="ResT/TelK_cat"/>
</dbReference>
<name>B1X1X9_CROS5</name>
<dbReference type="EMBL" id="CP000807">
    <property type="protein sequence ID" value="ACB54140.1"/>
    <property type="molecule type" value="Genomic_DNA"/>
</dbReference>
<protein>
    <recommendedName>
        <fullName evidence="3">Telomere resolvase ResT/TelK catalytic domain-containing protein</fullName>
    </recommendedName>
</protein>
<proteinExistence type="predicted"/>
<dbReference type="Proteomes" id="UP000001203">
    <property type="component" value="Chromosome linear"/>
</dbReference>
<dbReference type="RefSeq" id="WP_009547953.1">
    <property type="nucleotide sequence ID" value="NC_010547.1"/>
</dbReference>
<reference evidence="4 5" key="1">
    <citation type="journal article" date="2008" name="Proc. Natl. Acad. Sci. U.S.A.">
        <title>The genome of Cyanothece 51142, a unicellular diazotrophic cyanobacterium important in the marine nitrogen cycle.</title>
        <authorList>
            <person name="Welsh E.A."/>
            <person name="Liberton M."/>
            <person name="Stoeckel J."/>
            <person name="Loh T."/>
            <person name="Elvitigala T."/>
            <person name="Wang C."/>
            <person name="Wollam A."/>
            <person name="Fulton R.S."/>
            <person name="Clifton S.W."/>
            <person name="Jacobs J.M."/>
            <person name="Aurora R."/>
            <person name="Ghosh B.K."/>
            <person name="Sherman L.A."/>
            <person name="Smith R.D."/>
            <person name="Wilson R.K."/>
            <person name="Pakrasi H.B."/>
        </authorList>
    </citation>
    <scope>NUCLEOTIDE SEQUENCE [LARGE SCALE GENOMIC DNA]</scope>
    <source>
        <strain evidence="5">ATCC 51142 / BH68</strain>
    </source>
</reference>
<dbReference type="Gene3D" id="1.10.443.30">
    <property type="entry name" value="Telomere resolvase"/>
    <property type="match status" value="1"/>
</dbReference>
<evidence type="ECO:0000259" key="3">
    <source>
        <dbReference type="Pfam" id="PF16684"/>
    </source>
</evidence>